<gene>
    <name evidence="9" type="primary">acpP_1</name>
    <name evidence="7" type="synonym">acpP</name>
    <name evidence="9" type="ORF">DDT42_00244</name>
</gene>
<sequence length="122" mass="13767">MQSEMDELDNEKLKEMLAQEEPELKVFNLENFERSDVFNIVKEVIIDKLGVEANIVTDEANFIGDPEANPPGLGADSLYLVDIIMELETIFNIRVEDEDLEKIKTVGNAVDYIFSKLSGITV</sequence>
<keyword evidence="1 7" id="KW-0596">Phosphopantetheine</keyword>
<evidence type="ECO:0000256" key="2">
    <source>
        <dbReference type="ARBA" id="ARBA00022516"/>
    </source>
</evidence>
<dbReference type="InterPro" id="IPR036736">
    <property type="entry name" value="ACP-like_sf"/>
</dbReference>
<dbReference type="PANTHER" id="PTHR20863">
    <property type="entry name" value="ACYL CARRIER PROTEIN"/>
    <property type="match status" value="1"/>
</dbReference>
<dbReference type="Proteomes" id="UP000811545">
    <property type="component" value="Unassembled WGS sequence"/>
</dbReference>
<dbReference type="GO" id="GO:0016020">
    <property type="term" value="C:membrane"/>
    <property type="evidence" value="ECO:0007669"/>
    <property type="project" value="GOC"/>
</dbReference>
<evidence type="ECO:0000256" key="6">
    <source>
        <dbReference type="ARBA" id="ARBA00023160"/>
    </source>
</evidence>
<evidence type="ECO:0000256" key="5">
    <source>
        <dbReference type="ARBA" id="ARBA00023098"/>
    </source>
</evidence>
<dbReference type="PROSITE" id="PS50075">
    <property type="entry name" value="CARRIER"/>
    <property type="match status" value="1"/>
</dbReference>
<dbReference type="Gene3D" id="1.10.1200.10">
    <property type="entry name" value="ACP-like"/>
    <property type="match status" value="1"/>
</dbReference>
<name>A0A9E2F6A8_PSYF1</name>
<evidence type="ECO:0000256" key="1">
    <source>
        <dbReference type="ARBA" id="ARBA00022450"/>
    </source>
</evidence>
<evidence type="ECO:0000256" key="4">
    <source>
        <dbReference type="ARBA" id="ARBA00022832"/>
    </source>
</evidence>
<comment type="function">
    <text evidence="7">Carrier of the growing fatty acid chain in fatty acid biosynthesis.</text>
</comment>
<dbReference type="InterPro" id="IPR003231">
    <property type="entry name" value="ACP"/>
</dbReference>
<comment type="caution">
    <text evidence="9">The sequence shown here is derived from an EMBL/GenBank/DDBJ whole genome shotgun (WGS) entry which is preliminary data.</text>
</comment>
<keyword evidence="2 7" id="KW-0444">Lipid biosynthesis</keyword>
<keyword evidence="5 7" id="KW-0443">Lipid metabolism</keyword>
<keyword evidence="7" id="KW-0963">Cytoplasm</keyword>
<dbReference type="NCBIfam" id="NF002148">
    <property type="entry name" value="PRK00982.1-2"/>
    <property type="match status" value="1"/>
</dbReference>
<evidence type="ECO:0000259" key="8">
    <source>
        <dbReference type="PROSITE" id="PS50075"/>
    </source>
</evidence>
<dbReference type="GO" id="GO:0000036">
    <property type="term" value="F:acyl carrier activity"/>
    <property type="evidence" value="ECO:0007669"/>
    <property type="project" value="UniProtKB-UniRule"/>
</dbReference>
<dbReference type="GO" id="GO:0009245">
    <property type="term" value="P:lipid A biosynthetic process"/>
    <property type="evidence" value="ECO:0007669"/>
    <property type="project" value="TreeGrafter"/>
</dbReference>
<keyword evidence="3 7" id="KW-0597">Phosphoprotein</keyword>
<evidence type="ECO:0000313" key="9">
    <source>
        <dbReference type="EMBL" id="MBT9144403.1"/>
    </source>
</evidence>
<comment type="subcellular location">
    <subcellularLocation>
        <location evidence="7">Cytoplasm</location>
    </subcellularLocation>
</comment>
<dbReference type="PANTHER" id="PTHR20863:SF76">
    <property type="entry name" value="CARRIER DOMAIN-CONTAINING PROTEIN"/>
    <property type="match status" value="1"/>
</dbReference>
<dbReference type="HAMAP" id="MF_01217">
    <property type="entry name" value="Acyl_carrier"/>
    <property type="match status" value="1"/>
</dbReference>
<dbReference type="EMBL" id="QLTW01000007">
    <property type="protein sequence ID" value="MBT9144403.1"/>
    <property type="molecule type" value="Genomic_DNA"/>
</dbReference>
<reference evidence="9 10" key="1">
    <citation type="journal article" date="2021" name="bioRxiv">
        <title>Unique metabolic strategies in Hadean analogues reveal hints for primordial physiology.</title>
        <authorList>
            <person name="Nobu M.K."/>
            <person name="Nakai R."/>
            <person name="Tamazawa S."/>
            <person name="Mori H."/>
            <person name="Toyoda A."/>
            <person name="Ijiri A."/>
            <person name="Suzuki S."/>
            <person name="Kurokawa K."/>
            <person name="Kamagata Y."/>
            <person name="Tamaki H."/>
        </authorList>
    </citation>
    <scope>NUCLEOTIDE SEQUENCE [LARGE SCALE GENOMIC DNA]</scope>
    <source>
        <strain evidence="9">BS525</strain>
    </source>
</reference>
<organism evidence="9 10">
    <name type="scientific">Psychracetigena formicireducens</name>
    <dbReference type="NCBI Taxonomy" id="2986056"/>
    <lineage>
        <taxon>Bacteria</taxon>
        <taxon>Bacillati</taxon>
        <taxon>Candidatus Lithacetigenota</taxon>
        <taxon>Candidatus Psychracetigena</taxon>
    </lineage>
</organism>
<dbReference type="AlphaFoldDB" id="A0A9E2F6A8"/>
<dbReference type="GO" id="GO:0005829">
    <property type="term" value="C:cytosol"/>
    <property type="evidence" value="ECO:0007669"/>
    <property type="project" value="TreeGrafter"/>
</dbReference>
<protein>
    <recommendedName>
        <fullName evidence="7">Acyl carrier protein</fullName>
        <shortName evidence="7">ACP</shortName>
    </recommendedName>
</protein>
<dbReference type="SUPFAM" id="SSF47336">
    <property type="entry name" value="ACP-like"/>
    <property type="match status" value="1"/>
</dbReference>
<dbReference type="NCBIfam" id="NF002150">
    <property type="entry name" value="PRK00982.1-4"/>
    <property type="match status" value="1"/>
</dbReference>
<comment type="pathway">
    <text evidence="7">Lipid metabolism; fatty acid biosynthesis.</text>
</comment>
<accession>A0A9E2F6A8</accession>
<feature type="domain" description="Carrier" evidence="8">
    <location>
        <begin position="35"/>
        <end position="117"/>
    </location>
</feature>
<feature type="modified residue" description="O-(pantetheine 4'-phosphoryl)serine" evidence="7">
    <location>
        <position position="77"/>
    </location>
</feature>
<comment type="similarity">
    <text evidence="7">Belongs to the acyl carrier protein (ACP) family.</text>
</comment>
<dbReference type="InterPro" id="IPR009081">
    <property type="entry name" value="PP-bd_ACP"/>
</dbReference>
<dbReference type="Pfam" id="PF00550">
    <property type="entry name" value="PP-binding"/>
    <property type="match status" value="1"/>
</dbReference>
<evidence type="ECO:0000256" key="3">
    <source>
        <dbReference type="ARBA" id="ARBA00022553"/>
    </source>
</evidence>
<dbReference type="GO" id="GO:0000035">
    <property type="term" value="F:acyl binding"/>
    <property type="evidence" value="ECO:0007669"/>
    <property type="project" value="TreeGrafter"/>
</dbReference>
<evidence type="ECO:0000313" key="10">
    <source>
        <dbReference type="Proteomes" id="UP000811545"/>
    </source>
</evidence>
<evidence type="ECO:0000256" key="7">
    <source>
        <dbReference type="HAMAP-Rule" id="MF_01217"/>
    </source>
</evidence>
<proteinExistence type="inferred from homology"/>
<keyword evidence="4 7" id="KW-0276">Fatty acid metabolism</keyword>
<comment type="PTM">
    <text evidence="7">4'-phosphopantetheine is transferred from CoA to a specific serine of apo-ACP by AcpS. This modification is essential for activity because fatty acids are bound in thioester linkage to the sulfhydryl of the prosthetic group.</text>
</comment>
<keyword evidence="6 7" id="KW-0275">Fatty acid biosynthesis</keyword>